<keyword evidence="4" id="KW-1185">Reference proteome</keyword>
<dbReference type="EMBL" id="JAULSY010000052">
    <property type="protein sequence ID" value="KAK0668696.1"/>
    <property type="molecule type" value="Genomic_DNA"/>
</dbReference>
<sequence>MAQQDEFHLFPLLPAELRLQIWRFSLPPRVVVLAQSSPYSPTSFTSPTPPPTLLSVCHESRQESLRSLVLLPQVNTYFHPGTDILYYPRPVSPLGYFSPSPPAICLDLITKVAVDYVSAEIRREWEVYNKYSFLKSFPNLEEGYLVINTQESSNDDRLGEGDKREIELIDPRGDRGEIIGIMERVRESFCYELPAPSPVEDDGGQGGKVEQEEKVEEEKEKWVDGRIEYNGLELVPKAMVWGGCCGGVVGVCG</sequence>
<organism evidence="3 4">
    <name type="scientific">Cercophora samala</name>
    <dbReference type="NCBI Taxonomy" id="330535"/>
    <lineage>
        <taxon>Eukaryota</taxon>
        <taxon>Fungi</taxon>
        <taxon>Dikarya</taxon>
        <taxon>Ascomycota</taxon>
        <taxon>Pezizomycotina</taxon>
        <taxon>Sordariomycetes</taxon>
        <taxon>Sordariomycetidae</taxon>
        <taxon>Sordariales</taxon>
        <taxon>Lasiosphaeriaceae</taxon>
        <taxon>Cercophora</taxon>
    </lineage>
</organism>
<evidence type="ECO:0000259" key="2">
    <source>
        <dbReference type="Pfam" id="PF20150"/>
    </source>
</evidence>
<dbReference type="Pfam" id="PF20150">
    <property type="entry name" value="2EXR"/>
    <property type="match status" value="1"/>
</dbReference>
<protein>
    <recommendedName>
        <fullName evidence="2">2EXR domain-containing protein</fullName>
    </recommendedName>
</protein>
<reference evidence="3" key="1">
    <citation type="submission" date="2023-06" db="EMBL/GenBank/DDBJ databases">
        <title>Genome-scale phylogeny and comparative genomics of the fungal order Sordariales.</title>
        <authorList>
            <consortium name="Lawrence Berkeley National Laboratory"/>
            <person name="Hensen N."/>
            <person name="Bonometti L."/>
            <person name="Westerberg I."/>
            <person name="Brannstrom I.O."/>
            <person name="Guillou S."/>
            <person name="Cros-Aarteil S."/>
            <person name="Calhoun S."/>
            <person name="Haridas S."/>
            <person name="Kuo A."/>
            <person name="Mondo S."/>
            <person name="Pangilinan J."/>
            <person name="Riley R."/>
            <person name="Labutti K."/>
            <person name="Andreopoulos B."/>
            <person name="Lipzen A."/>
            <person name="Chen C."/>
            <person name="Yanf M."/>
            <person name="Daum C."/>
            <person name="Ng V."/>
            <person name="Clum A."/>
            <person name="Steindorff A."/>
            <person name="Ohm R."/>
            <person name="Martin F."/>
            <person name="Silar P."/>
            <person name="Natvig D."/>
            <person name="Lalanne C."/>
            <person name="Gautier V."/>
            <person name="Ament-Velasquez S.L."/>
            <person name="Kruys A."/>
            <person name="Hutchinson M.I."/>
            <person name="Powell A.J."/>
            <person name="Barry K."/>
            <person name="Miller A.N."/>
            <person name="Grigoriev I.V."/>
            <person name="Debuchy R."/>
            <person name="Gladieux P."/>
            <person name="Thoren M.H."/>
            <person name="Johannesson H."/>
        </authorList>
    </citation>
    <scope>NUCLEOTIDE SEQUENCE</scope>
    <source>
        <strain evidence="3">CBS 307.81</strain>
    </source>
</reference>
<accession>A0AA40DB97</accession>
<evidence type="ECO:0000313" key="3">
    <source>
        <dbReference type="EMBL" id="KAK0668696.1"/>
    </source>
</evidence>
<dbReference type="AlphaFoldDB" id="A0AA40DB97"/>
<feature type="domain" description="2EXR" evidence="2">
    <location>
        <begin position="7"/>
        <end position="85"/>
    </location>
</feature>
<dbReference type="InterPro" id="IPR045518">
    <property type="entry name" value="2EXR"/>
</dbReference>
<comment type="caution">
    <text evidence="3">The sequence shown here is derived from an EMBL/GenBank/DDBJ whole genome shotgun (WGS) entry which is preliminary data.</text>
</comment>
<dbReference type="PANTHER" id="PTHR35910:SF6">
    <property type="entry name" value="2EXR DOMAIN-CONTAINING PROTEIN"/>
    <property type="match status" value="1"/>
</dbReference>
<name>A0AA40DB97_9PEZI</name>
<feature type="region of interest" description="Disordered" evidence="1">
    <location>
        <begin position="196"/>
        <end position="217"/>
    </location>
</feature>
<dbReference type="PANTHER" id="PTHR35910">
    <property type="entry name" value="2EXR DOMAIN-CONTAINING PROTEIN"/>
    <property type="match status" value="1"/>
</dbReference>
<evidence type="ECO:0000313" key="4">
    <source>
        <dbReference type="Proteomes" id="UP001174997"/>
    </source>
</evidence>
<gene>
    <name evidence="3" type="ORF">QBC41DRAFT_118932</name>
</gene>
<evidence type="ECO:0000256" key="1">
    <source>
        <dbReference type="SAM" id="MobiDB-lite"/>
    </source>
</evidence>
<dbReference type="Proteomes" id="UP001174997">
    <property type="component" value="Unassembled WGS sequence"/>
</dbReference>
<proteinExistence type="predicted"/>